<keyword evidence="1" id="KW-1133">Transmembrane helix</keyword>
<organism evidence="2 3">
    <name type="scientific">Lysinibacillus varians</name>
    <dbReference type="NCBI Taxonomy" id="1145276"/>
    <lineage>
        <taxon>Bacteria</taxon>
        <taxon>Bacillati</taxon>
        <taxon>Bacillota</taxon>
        <taxon>Bacilli</taxon>
        <taxon>Bacillales</taxon>
        <taxon>Bacillaceae</taxon>
        <taxon>Lysinibacillus</taxon>
    </lineage>
</organism>
<gene>
    <name evidence="2" type="ORF">FC752_19460</name>
</gene>
<feature type="transmembrane region" description="Helical" evidence="1">
    <location>
        <begin position="40"/>
        <end position="61"/>
    </location>
</feature>
<comment type="caution">
    <text evidence="2">The sequence shown here is derived from an EMBL/GenBank/DDBJ whole genome shotgun (WGS) entry which is preliminary data.</text>
</comment>
<dbReference type="PANTHER" id="PTHR46795:SF1">
    <property type="entry name" value="ABC TRANSPORTER PERMEASE PROTEIN"/>
    <property type="match status" value="1"/>
</dbReference>
<evidence type="ECO:0000313" key="3">
    <source>
        <dbReference type="Proteomes" id="UP000308539"/>
    </source>
</evidence>
<name>A0ABY2T7R9_9BACI</name>
<reference evidence="2 3" key="1">
    <citation type="submission" date="2019-04" db="EMBL/GenBank/DDBJ databases">
        <title>Lysinibacillus genome sequencing.</title>
        <authorList>
            <person name="Dunlap C."/>
        </authorList>
    </citation>
    <scope>NUCLEOTIDE SEQUENCE [LARGE SCALE GENOMIC DNA]</scope>
    <source>
        <strain evidence="2 3">NBRC 109424</strain>
    </source>
</reference>
<dbReference type="PANTHER" id="PTHR46795">
    <property type="entry name" value="ABC TRANSPORTER PERMEASE-RELATED-RELATED"/>
    <property type="match status" value="1"/>
</dbReference>
<accession>A0ABY2T7R9</accession>
<dbReference type="Proteomes" id="UP000308539">
    <property type="component" value="Unassembled WGS sequence"/>
</dbReference>
<dbReference type="EMBL" id="SZPV01000043">
    <property type="protein sequence ID" value="TKI52385.1"/>
    <property type="molecule type" value="Genomic_DNA"/>
</dbReference>
<proteinExistence type="predicted"/>
<dbReference type="InterPro" id="IPR052536">
    <property type="entry name" value="ABC-4_Integral_Memb_Prot"/>
</dbReference>
<keyword evidence="3" id="KW-1185">Reference proteome</keyword>
<evidence type="ECO:0000313" key="2">
    <source>
        <dbReference type="EMBL" id="TKI52385.1"/>
    </source>
</evidence>
<evidence type="ECO:0000256" key="1">
    <source>
        <dbReference type="SAM" id="Phobius"/>
    </source>
</evidence>
<sequence>MSILYFYLQTSVEGEKAKYTGIRKIGLSVKEVRSVVTKELAMLVFIPFTFASILLVCVMFSMRNMISSSFYEMTAMGISIFLLLFIGSFFII</sequence>
<protein>
    <recommendedName>
        <fullName evidence="4">ABC transporter permease</fullName>
    </recommendedName>
</protein>
<keyword evidence="1" id="KW-0812">Transmembrane</keyword>
<keyword evidence="1" id="KW-0472">Membrane</keyword>
<feature type="transmembrane region" description="Helical" evidence="1">
    <location>
        <begin position="73"/>
        <end position="91"/>
    </location>
</feature>
<dbReference type="RefSeq" id="WP_144340670.1">
    <property type="nucleotide sequence ID" value="NZ_CP006837.1"/>
</dbReference>
<evidence type="ECO:0008006" key="4">
    <source>
        <dbReference type="Google" id="ProtNLM"/>
    </source>
</evidence>